<dbReference type="PROSITE" id="PS50850">
    <property type="entry name" value="MFS"/>
    <property type="match status" value="1"/>
</dbReference>
<feature type="transmembrane region" description="Helical" evidence="9">
    <location>
        <begin position="374"/>
        <end position="396"/>
    </location>
</feature>
<feature type="domain" description="Major facilitator superfamily (MFS) profile" evidence="10">
    <location>
        <begin position="132"/>
        <end position="566"/>
    </location>
</feature>
<comment type="subcellular location">
    <subcellularLocation>
        <location evidence="1">Cell membrane</location>
        <topology evidence="1">Multi-pass membrane protein</topology>
    </subcellularLocation>
</comment>
<evidence type="ECO:0000256" key="7">
    <source>
        <dbReference type="ARBA" id="ARBA00024348"/>
    </source>
</evidence>
<accession>A0A9N9TRI7</accession>
<feature type="transmembrane region" description="Helical" evidence="9">
    <location>
        <begin position="264"/>
        <end position="285"/>
    </location>
</feature>
<reference evidence="11" key="1">
    <citation type="submission" date="2022-01" db="EMBL/GenBank/DDBJ databases">
        <authorList>
            <person name="King R."/>
        </authorList>
    </citation>
    <scope>NUCLEOTIDE SEQUENCE</scope>
</reference>
<comment type="similarity">
    <text evidence="7">Belongs to the major facilitator superfamily. Sugar transporter (TC 2.A.1.1) family. Trehalose transporter subfamily.</text>
</comment>
<keyword evidence="3 9" id="KW-0812">Transmembrane</keyword>
<dbReference type="InterPro" id="IPR020846">
    <property type="entry name" value="MFS_dom"/>
</dbReference>
<sequence>MLIHTIPRSKIFHEEGQEVANIPGTKPPFILQLKNSRAIGSGDSEARPMVGGQVGSHFAKEIAFCDPPTSLPVAKIARVPRLFNFQLSSRFSIEVFTLLEEARRFFTLGCGKMTRKYNLNNMTDYGKSSTVPQYIAALSICLGAVAAGAVLGWTANISDALKTGNLNDIPIDKDSLGWIGSFVNLGAMVMCIPIGYICDLIGRKLSCLLTVVPFLLGWFLIVFADGVPMIYAGRFLTGLAGGAFCVAAPIYTSEIAENRIRGALGSYFQLLLTVGILIAYVAGAFISPKSLAILSLCIPVVFGVVFFFQPETPVYYLKNDKYEAAKASLRRLRGEAYDCEPELKEMRLSLEQNSSGRASFFDVLLTKAGVRACVITFSLMFFQQMSGVNAVIFYTGDIFSAAGSSLKASTATIIVGVLQTVTTFVSSLVVDKFGRKLLLLLSILFMGLSEFVLALYFTFKNRNVLDEETVESIGVLPLLCLGIYIVMFSMGIGPIPWMISAELMAPEIKSVMVSIAATFNWFLAFLVTKFYGNISDAIGADSPFYIFSGICFAGAAFMVMFVPETKGKSVAEIQAMLGGEKPQEVAKEGIDNPSFKY</sequence>
<feature type="transmembrane region" description="Helical" evidence="9">
    <location>
        <begin position="230"/>
        <end position="252"/>
    </location>
</feature>
<dbReference type="PRINTS" id="PR00171">
    <property type="entry name" value="SUGRTRNSPORT"/>
</dbReference>
<dbReference type="FunFam" id="1.20.1250.20:FF:000055">
    <property type="entry name" value="Facilitated trehalose transporter Tret1-2 homolog"/>
    <property type="match status" value="1"/>
</dbReference>
<evidence type="ECO:0000256" key="2">
    <source>
        <dbReference type="ARBA" id="ARBA00022475"/>
    </source>
</evidence>
<dbReference type="Gene3D" id="1.20.1250.20">
    <property type="entry name" value="MFS general substrate transporter like domains"/>
    <property type="match status" value="1"/>
</dbReference>
<dbReference type="GO" id="GO:0005886">
    <property type="term" value="C:plasma membrane"/>
    <property type="evidence" value="ECO:0007669"/>
    <property type="project" value="UniProtKB-SubCell"/>
</dbReference>
<evidence type="ECO:0000256" key="9">
    <source>
        <dbReference type="SAM" id="Phobius"/>
    </source>
</evidence>
<feature type="transmembrane region" description="Helical" evidence="9">
    <location>
        <begin position="437"/>
        <end position="456"/>
    </location>
</feature>
<dbReference type="InterPro" id="IPR036259">
    <property type="entry name" value="MFS_trans_sf"/>
</dbReference>
<dbReference type="InterPro" id="IPR003663">
    <property type="entry name" value="Sugar/inositol_transpt"/>
</dbReference>
<keyword evidence="4 9" id="KW-1133">Transmembrane helix</keyword>
<dbReference type="NCBIfam" id="TIGR00879">
    <property type="entry name" value="SP"/>
    <property type="match status" value="1"/>
</dbReference>
<feature type="transmembrane region" description="Helical" evidence="9">
    <location>
        <begin position="175"/>
        <end position="198"/>
    </location>
</feature>
<keyword evidence="5 9" id="KW-0472">Membrane</keyword>
<dbReference type="AlphaFoldDB" id="A0A9N9TRI7"/>
<dbReference type="PANTHER" id="PTHR48021">
    <property type="match status" value="1"/>
</dbReference>
<feature type="transmembrane region" description="Helical" evidence="9">
    <location>
        <begin position="511"/>
        <end position="532"/>
    </location>
</feature>
<feature type="transmembrane region" description="Helical" evidence="9">
    <location>
        <begin position="408"/>
        <end position="430"/>
    </location>
</feature>
<dbReference type="Proteomes" id="UP001153712">
    <property type="component" value="Chromosome 5"/>
</dbReference>
<dbReference type="Pfam" id="PF00083">
    <property type="entry name" value="Sugar_tr"/>
    <property type="match status" value="1"/>
</dbReference>
<dbReference type="CDD" id="cd17358">
    <property type="entry name" value="MFS_GLUT6_8_Class3_like"/>
    <property type="match status" value="1"/>
</dbReference>
<dbReference type="PROSITE" id="PS00216">
    <property type="entry name" value="SUGAR_TRANSPORT_1"/>
    <property type="match status" value="1"/>
</dbReference>
<keyword evidence="12" id="KW-1185">Reference proteome</keyword>
<evidence type="ECO:0000256" key="1">
    <source>
        <dbReference type="ARBA" id="ARBA00004651"/>
    </source>
</evidence>
<feature type="transmembrane region" description="Helical" evidence="9">
    <location>
        <begin position="205"/>
        <end position="224"/>
    </location>
</feature>
<dbReference type="InterPro" id="IPR005829">
    <property type="entry name" value="Sugar_transporter_CS"/>
</dbReference>
<dbReference type="GO" id="GO:0051119">
    <property type="term" value="F:sugar transmembrane transporter activity"/>
    <property type="evidence" value="ECO:0007669"/>
    <property type="project" value="InterPro"/>
</dbReference>
<evidence type="ECO:0000313" key="12">
    <source>
        <dbReference type="Proteomes" id="UP001153712"/>
    </source>
</evidence>
<proteinExistence type="inferred from homology"/>
<evidence type="ECO:0000256" key="3">
    <source>
        <dbReference type="ARBA" id="ARBA00022692"/>
    </source>
</evidence>
<dbReference type="EMBL" id="OU900098">
    <property type="protein sequence ID" value="CAG9861898.1"/>
    <property type="molecule type" value="Genomic_DNA"/>
</dbReference>
<evidence type="ECO:0000256" key="6">
    <source>
        <dbReference type="ARBA" id="ARBA00023180"/>
    </source>
</evidence>
<dbReference type="InterPro" id="IPR044775">
    <property type="entry name" value="MFS_ERD6/Tret1-like"/>
</dbReference>
<feature type="transmembrane region" description="Helical" evidence="9">
    <location>
        <begin position="291"/>
        <end position="308"/>
    </location>
</feature>
<keyword evidence="6" id="KW-0325">Glycoprotein</keyword>
<evidence type="ECO:0000313" key="11">
    <source>
        <dbReference type="EMBL" id="CAG9861898.1"/>
    </source>
</evidence>
<organism evidence="11 12">
    <name type="scientific">Phyllotreta striolata</name>
    <name type="common">Striped flea beetle</name>
    <name type="synonym">Crioceris striolata</name>
    <dbReference type="NCBI Taxonomy" id="444603"/>
    <lineage>
        <taxon>Eukaryota</taxon>
        <taxon>Metazoa</taxon>
        <taxon>Ecdysozoa</taxon>
        <taxon>Arthropoda</taxon>
        <taxon>Hexapoda</taxon>
        <taxon>Insecta</taxon>
        <taxon>Pterygota</taxon>
        <taxon>Neoptera</taxon>
        <taxon>Endopterygota</taxon>
        <taxon>Coleoptera</taxon>
        <taxon>Polyphaga</taxon>
        <taxon>Cucujiformia</taxon>
        <taxon>Chrysomeloidea</taxon>
        <taxon>Chrysomelidae</taxon>
        <taxon>Galerucinae</taxon>
        <taxon>Alticini</taxon>
        <taxon>Phyllotreta</taxon>
    </lineage>
</organism>
<dbReference type="InterPro" id="IPR005828">
    <property type="entry name" value="MFS_sugar_transport-like"/>
</dbReference>
<evidence type="ECO:0000256" key="4">
    <source>
        <dbReference type="ARBA" id="ARBA00022989"/>
    </source>
</evidence>
<dbReference type="OrthoDB" id="6612291at2759"/>
<gene>
    <name evidence="11" type="ORF">PHYEVI_LOCUS8223</name>
</gene>
<evidence type="ECO:0000259" key="10">
    <source>
        <dbReference type="PROSITE" id="PS50850"/>
    </source>
</evidence>
<keyword evidence="2" id="KW-1003">Cell membrane</keyword>
<feature type="transmembrane region" description="Helical" evidence="9">
    <location>
        <begin position="544"/>
        <end position="562"/>
    </location>
</feature>
<feature type="transmembrane region" description="Helical" evidence="9">
    <location>
        <begin position="476"/>
        <end position="499"/>
    </location>
</feature>
<evidence type="ECO:0000256" key="5">
    <source>
        <dbReference type="ARBA" id="ARBA00023136"/>
    </source>
</evidence>
<name>A0A9N9TRI7_PHYSR</name>
<dbReference type="PROSITE" id="PS00217">
    <property type="entry name" value="SUGAR_TRANSPORT_2"/>
    <property type="match status" value="1"/>
</dbReference>
<dbReference type="SUPFAM" id="SSF103473">
    <property type="entry name" value="MFS general substrate transporter"/>
    <property type="match status" value="1"/>
</dbReference>
<dbReference type="PANTHER" id="PTHR48021:SF1">
    <property type="entry name" value="GH07001P-RELATED"/>
    <property type="match status" value="1"/>
</dbReference>
<protein>
    <recommendedName>
        <fullName evidence="10">Major facilitator superfamily (MFS) profile domain-containing protein</fullName>
    </recommendedName>
</protein>
<dbReference type="InterPro" id="IPR050549">
    <property type="entry name" value="MFS_Trehalose_Transporter"/>
</dbReference>
<feature type="transmembrane region" description="Helical" evidence="9">
    <location>
        <begin position="134"/>
        <end position="155"/>
    </location>
</feature>
<evidence type="ECO:0000256" key="8">
    <source>
        <dbReference type="RuleBase" id="RU003346"/>
    </source>
</evidence>
<keyword evidence="8" id="KW-0813">Transport</keyword>